<comment type="caution">
    <text evidence="3">The sequence shown here is derived from an EMBL/GenBank/DDBJ whole genome shotgun (WGS) entry which is preliminary data.</text>
</comment>
<accession>A0ABP7QSX4</accession>
<dbReference type="SUPFAM" id="SSF63829">
    <property type="entry name" value="Calcium-dependent phosphotriesterase"/>
    <property type="match status" value="1"/>
</dbReference>
<name>A0ABP7QSX4_9BACT</name>
<sequence length="307" mass="33312">MRFIPLLPTALALLLTTACSQAQSESDNAAATEASSGKSKSKKKGKDKNVSLESRMIDAAVPGLRRVGSLDGVSESSGLAPGPQPDTYYSFGDNGNPPTLYQVDGTGRVTNEVSINAKNRDWESLSRDPQGTYFIGDCGNNVSDRRNLRILRVNPASPQQVGTIAFTYPDQSEFPPKKKERNFDCEASLWHDGKVWLFTKDQQERASNVYTVPDLPGTYTAQRITSLAIPGQVTDAALSPDGRQLVLLGRGELFILAGNSWADILKATPRRIDLAGTGQTEGVEFKTPQTLLISTEQGGLFEYTLPQ</sequence>
<evidence type="ECO:0000313" key="3">
    <source>
        <dbReference type="EMBL" id="GAA3987606.1"/>
    </source>
</evidence>
<proteinExistence type="predicted"/>
<dbReference type="RefSeq" id="WP_345126447.1">
    <property type="nucleotide sequence ID" value="NZ_BAABDI010000031.1"/>
</dbReference>
<dbReference type="PROSITE" id="PS51257">
    <property type="entry name" value="PROKAR_LIPOPROTEIN"/>
    <property type="match status" value="1"/>
</dbReference>
<organism evidence="3 4">
    <name type="scientific">Hymenobacter antarcticus</name>
    <dbReference type="NCBI Taxonomy" id="486270"/>
    <lineage>
        <taxon>Bacteria</taxon>
        <taxon>Pseudomonadati</taxon>
        <taxon>Bacteroidota</taxon>
        <taxon>Cytophagia</taxon>
        <taxon>Cytophagales</taxon>
        <taxon>Hymenobacteraceae</taxon>
        <taxon>Hymenobacter</taxon>
    </lineage>
</organism>
<protein>
    <recommendedName>
        <fullName evidence="5">WD40-like Beta Propeller Repeat</fullName>
    </recommendedName>
</protein>
<evidence type="ECO:0000256" key="1">
    <source>
        <dbReference type="SAM" id="MobiDB-lite"/>
    </source>
</evidence>
<evidence type="ECO:0008006" key="5">
    <source>
        <dbReference type="Google" id="ProtNLM"/>
    </source>
</evidence>
<feature type="chain" id="PRO_5045038467" description="WD40-like Beta Propeller Repeat" evidence="2">
    <location>
        <begin position="23"/>
        <end position="307"/>
    </location>
</feature>
<dbReference type="EMBL" id="BAABDI010000031">
    <property type="protein sequence ID" value="GAA3987606.1"/>
    <property type="molecule type" value="Genomic_DNA"/>
</dbReference>
<keyword evidence="4" id="KW-1185">Reference proteome</keyword>
<keyword evidence="2" id="KW-0732">Signal</keyword>
<evidence type="ECO:0000313" key="4">
    <source>
        <dbReference type="Proteomes" id="UP001501556"/>
    </source>
</evidence>
<reference evidence="4" key="1">
    <citation type="journal article" date="2019" name="Int. J. Syst. Evol. Microbiol.">
        <title>The Global Catalogue of Microorganisms (GCM) 10K type strain sequencing project: providing services to taxonomists for standard genome sequencing and annotation.</title>
        <authorList>
            <consortium name="The Broad Institute Genomics Platform"/>
            <consortium name="The Broad Institute Genome Sequencing Center for Infectious Disease"/>
            <person name="Wu L."/>
            <person name="Ma J."/>
        </authorList>
    </citation>
    <scope>NUCLEOTIDE SEQUENCE [LARGE SCALE GENOMIC DNA]</scope>
    <source>
        <strain evidence="4">JCM 17217</strain>
    </source>
</reference>
<feature type="signal peptide" evidence="2">
    <location>
        <begin position="1"/>
        <end position="22"/>
    </location>
</feature>
<feature type="region of interest" description="Disordered" evidence="1">
    <location>
        <begin position="24"/>
        <end position="54"/>
    </location>
</feature>
<dbReference type="Proteomes" id="UP001501556">
    <property type="component" value="Unassembled WGS sequence"/>
</dbReference>
<evidence type="ECO:0000256" key="2">
    <source>
        <dbReference type="SAM" id="SignalP"/>
    </source>
</evidence>
<gene>
    <name evidence="3" type="ORF">GCM10022407_35350</name>
</gene>
<feature type="region of interest" description="Disordered" evidence="1">
    <location>
        <begin position="72"/>
        <end position="96"/>
    </location>
</feature>